<dbReference type="VEuPathDB" id="FungiDB:RhiirA1_543494"/>
<reference evidence="1 2" key="2">
    <citation type="submission" date="2017-10" db="EMBL/GenBank/DDBJ databases">
        <title>Extensive intraspecific genome diversity in a model arbuscular mycorrhizal fungus.</title>
        <authorList>
            <person name="Chen E.C.H."/>
            <person name="Morin E."/>
            <person name="Baudet D."/>
            <person name="Noel J."/>
            <person name="Ndikumana S."/>
            <person name="Charron P."/>
            <person name="St-Onge C."/>
            <person name="Giorgi J."/>
            <person name="Grigoriev I.V."/>
            <person name="Roux C."/>
            <person name="Martin F.M."/>
            <person name="Corradi N."/>
        </authorList>
    </citation>
    <scope>NUCLEOTIDE SEQUENCE [LARGE SCALE GENOMIC DNA]</scope>
    <source>
        <strain evidence="1 2">C2</strain>
    </source>
</reference>
<gene>
    <name evidence="1" type="ORF">RhiirC2_779506</name>
</gene>
<comment type="caution">
    <text evidence="1">The sequence shown here is derived from an EMBL/GenBank/DDBJ whole genome shotgun (WGS) entry which is preliminary data.</text>
</comment>
<name>A0A2N1N9R3_9GLOM</name>
<evidence type="ECO:0000313" key="2">
    <source>
        <dbReference type="Proteomes" id="UP000233469"/>
    </source>
</evidence>
<dbReference type="EMBL" id="LLXL01000599">
    <property type="protein sequence ID" value="PKK70594.1"/>
    <property type="molecule type" value="Genomic_DNA"/>
</dbReference>
<evidence type="ECO:0000313" key="1">
    <source>
        <dbReference type="EMBL" id="PKK70594.1"/>
    </source>
</evidence>
<sequence>MTGILRHNANKGCHTCKTTKESLSAHNQNIVATLRYHHITDKEISKISHETIMSRRDQLCTEYEENDNFIEIWKNFEIPKRWSHLPNLITHYNSFIMLDLLRLAMIIPFLLNQFLKKLSIKRNETAMIQQRIDTFQVNSVPKIIISSDGGIDPRFNRSCIGFTNSNFGQLFLNWYVTEDKYLTEAIIEQNQDDNNDTKIISPVNFISNISLKKRISKQKHDKLLLTLHNFKTELFLFYMDMKFEAALINSSISLYKFASYMIKENDILLKVYLHLRLLAETCLA</sequence>
<protein>
    <submittedName>
        <fullName evidence="1">Uncharacterized protein</fullName>
    </submittedName>
</protein>
<accession>A0A2N1N9R3</accession>
<reference evidence="1 2" key="1">
    <citation type="submission" date="2016-04" db="EMBL/GenBank/DDBJ databases">
        <title>Genome analyses suggest a sexual origin of heterokaryosis in a supposedly ancient asexual fungus.</title>
        <authorList>
            <person name="Ropars J."/>
            <person name="Sedzielewska K."/>
            <person name="Noel J."/>
            <person name="Charron P."/>
            <person name="Farinelli L."/>
            <person name="Marton T."/>
            <person name="Kruger M."/>
            <person name="Pelin A."/>
            <person name="Brachmann A."/>
            <person name="Corradi N."/>
        </authorList>
    </citation>
    <scope>NUCLEOTIDE SEQUENCE [LARGE SCALE GENOMIC DNA]</scope>
    <source>
        <strain evidence="1 2">C2</strain>
    </source>
</reference>
<dbReference type="Proteomes" id="UP000233469">
    <property type="component" value="Unassembled WGS sequence"/>
</dbReference>
<dbReference type="AlphaFoldDB" id="A0A2N1N9R3"/>
<dbReference type="VEuPathDB" id="FungiDB:RhiirA1_485315"/>
<organism evidence="1 2">
    <name type="scientific">Rhizophagus irregularis</name>
    <dbReference type="NCBI Taxonomy" id="588596"/>
    <lineage>
        <taxon>Eukaryota</taxon>
        <taxon>Fungi</taxon>
        <taxon>Fungi incertae sedis</taxon>
        <taxon>Mucoromycota</taxon>
        <taxon>Glomeromycotina</taxon>
        <taxon>Glomeromycetes</taxon>
        <taxon>Glomerales</taxon>
        <taxon>Glomeraceae</taxon>
        <taxon>Rhizophagus</taxon>
    </lineage>
</organism>
<proteinExistence type="predicted"/>